<dbReference type="HOGENOM" id="CLU_3434039_0_0_9"/>
<gene>
    <name evidence="1" type="ORF">LHCIRMBIA104_01395</name>
</gene>
<dbReference type="Proteomes" id="UP000017247">
    <property type="component" value="Unassembled WGS sequence"/>
</dbReference>
<protein>
    <submittedName>
        <fullName evidence="1">Uncharacterized protein</fullName>
    </submittedName>
</protein>
<proteinExistence type="predicted"/>
<accession>U6FDL3</accession>
<reference evidence="1" key="1">
    <citation type="submission" date="2013-09" db="EMBL/GenBank/DDBJ databases">
        <title>Draft Genome Sequence of five Lactobacillus helveticus strains CIRM-BIA 101T, 103, 104, 951 and 953 isolated from milk product.</title>
        <authorList>
            <person name="Valence F."/>
            <person name="Chuat V."/>
            <person name="Ma L."/>
            <person name="Creno S."/>
            <person name="Falentin H."/>
            <person name="Lortal S."/>
            <person name="Bizet C."/>
            <person name="Clermont D."/>
            <person name="Loux V."/>
            <person name="Bouchier C."/>
            <person name="Cousin S."/>
        </authorList>
    </citation>
    <scope>NUCLEOTIDE SEQUENCE [LARGE SCALE GENOMIC DNA]</scope>
    <source>
        <strain evidence="1">CIRM-BIA 104</strain>
    </source>
</reference>
<sequence length="15" mass="1802">MRNICAKVRVDDRIL</sequence>
<name>U6FDL3_LACHE</name>
<dbReference type="EMBL" id="CBUL010000203">
    <property type="protein sequence ID" value="CDI61399.1"/>
    <property type="molecule type" value="Genomic_DNA"/>
</dbReference>
<organism evidence="1">
    <name type="scientific">Lactobacillus helveticus CIRM-BIA 104</name>
    <dbReference type="NCBI Taxonomy" id="1226333"/>
    <lineage>
        <taxon>Bacteria</taxon>
        <taxon>Bacillati</taxon>
        <taxon>Bacillota</taxon>
        <taxon>Bacilli</taxon>
        <taxon>Lactobacillales</taxon>
        <taxon>Lactobacillaceae</taxon>
        <taxon>Lactobacillus</taxon>
    </lineage>
</organism>
<comment type="caution">
    <text evidence="1">The sequence shown here is derived from an EMBL/GenBank/DDBJ whole genome shotgun (WGS) entry which is preliminary data.</text>
</comment>
<evidence type="ECO:0000313" key="1">
    <source>
        <dbReference type="EMBL" id="CDI61399.1"/>
    </source>
</evidence>